<name>A0A2R6W0N2_MARPO</name>
<accession>A0A2R6W0N2</accession>
<evidence type="ECO:0000256" key="1">
    <source>
        <dbReference type="SAM" id="MobiDB-lite"/>
    </source>
</evidence>
<evidence type="ECO:0000313" key="2">
    <source>
        <dbReference type="EMBL" id="PTQ27417.1"/>
    </source>
</evidence>
<dbReference type="Gramene" id="Mp7g06840.1">
    <property type="protein sequence ID" value="Mp7g06840.1.cds"/>
    <property type="gene ID" value="Mp7g06840"/>
</dbReference>
<dbReference type="AlphaFoldDB" id="A0A2R6W0N2"/>
<organism evidence="2 3">
    <name type="scientific">Marchantia polymorpha</name>
    <name type="common">Common liverwort</name>
    <name type="synonym">Marchantia aquatica</name>
    <dbReference type="NCBI Taxonomy" id="3197"/>
    <lineage>
        <taxon>Eukaryota</taxon>
        <taxon>Viridiplantae</taxon>
        <taxon>Streptophyta</taxon>
        <taxon>Embryophyta</taxon>
        <taxon>Marchantiophyta</taxon>
        <taxon>Marchantiopsida</taxon>
        <taxon>Marchantiidae</taxon>
        <taxon>Marchantiales</taxon>
        <taxon>Marchantiaceae</taxon>
        <taxon>Marchantia</taxon>
    </lineage>
</organism>
<proteinExistence type="predicted"/>
<reference evidence="3" key="1">
    <citation type="journal article" date="2017" name="Cell">
        <title>Insights into land plant evolution garnered from the Marchantia polymorpha genome.</title>
        <authorList>
            <person name="Bowman J.L."/>
            <person name="Kohchi T."/>
            <person name="Yamato K.T."/>
            <person name="Jenkins J."/>
            <person name="Shu S."/>
            <person name="Ishizaki K."/>
            <person name="Yamaoka S."/>
            <person name="Nishihama R."/>
            <person name="Nakamura Y."/>
            <person name="Berger F."/>
            <person name="Adam C."/>
            <person name="Aki S.S."/>
            <person name="Althoff F."/>
            <person name="Araki T."/>
            <person name="Arteaga-Vazquez M.A."/>
            <person name="Balasubrmanian S."/>
            <person name="Barry K."/>
            <person name="Bauer D."/>
            <person name="Boehm C.R."/>
            <person name="Briginshaw L."/>
            <person name="Caballero-Perez J."/>
            <person name="Catarino B."/>
            <person name="Chen F."/>
            <person name="Chiyoda S."/>
            <person name="Chovatia M."/>
            <person name="Davies K.M."/>
            <person name="Delmans M."/>
            <person name="Demura T."/>
            <person name="Dierschke T."/>
            <person name="Dolan L."/>
            <person name="Dorantes-Acosta A.E."/>
            <person name="Eklund D.M."/>
            <person name="Florent S.N."/>
            <person name="Flores-Sandoval E."/>
            <person name="Fujiyama A."/>
            <person name="Fukuzawa H."/>
            <person name="Galik B."/>
            <person name="Grimanelli D."/>
            <person name="Grimwood J."/>
            <person name="Grossniklaus U."/>
            <person name="Hamada T."/>
            <person name="Haseloff J."/>
            <person name="Hetherington A.J."/>
            <person name="Higo A."/>
            <person name="Hirakawa Y."/>
            <person name="Hundley H.N."/>
            <person name="Ikeda Y."/>
            <person name="Inoue K."/>
            <person name="Inoue S.I."/>
            <person name="Ishida S."/>
            <person name="Jia Q."/>
            <person name="Kakita M."/>
            <person name="Kanazawa T."/>
            <person name="Kawai Y."/>
            <person name="Kawashima T."/>
            <person name="Kennedy M."/>
            <person name="Kinose K."/>
            <person name="Kinoshita T."/>
            <person name="Kohara Y."/>
            <person name="Koide E."/>
            <person name="Komatsu K."/>
            <person name="Kopischke S."/>
            <person name="Kubo M."/>
            <person name="Kyozuka J."/>
            <person name="Lagercrantz U."/>
            <person name="Lin S.S."/>
            <person name="Lindquist E."/>
            <person name="Lipzen A.M."/>
            <person name="Lu C.W."/>
            <person name="De Luna E."/>
            <person name="Martienssen R.A."/>
            <person name="Minamino N."/>
            <person name="Mizutani M."/>
            <person name="Mizutani M."/>
            <person name="Mochizuki N."/>
            <person name="Monte I."/>
            <person name="Mosher R."/>
            <person name="Nagasaki H."/>
            <person name="Nakagami H."/>
            <person name="Naramoto S."/>
            <person name="Nishitani K."/>
            <person name="Ohtani M."/>
            <person name="Okamoto T."/>
            <person name="Okumura M."/>
            <person name="Phillips J."/>
            <person name="Pollak B."/>
            <person name="Reinders A."/>
            <person name="Rovekamp M."/>
            <person name="Sano R."/>
            <person name="Sawa S."/>
            <person name="Schmid M.W."/>
            <person name="Shirakawa M."/>
            <person name="Solano R."/>
            <person name="Spunde A."/>
            <person name="Suetsugu N."/>
            <person name="Sugano S."/>
            <person name="Sugiyama A."/>
            <person name="Sun R."/>
            <person name="Suzuki Y."/>
            <person name="Takenaka M."/>
            <person name="Takezawa D."/>
            <person name="Tomogane H."/>
            <person name="Tsuzuki M."/>
            <person name="Ueda T."/>
            <person name="Umeda M."/>
            <person name="Ward J.M."/>
            <person name="Watanabe Y."/>
            <person name="Yazaki K."/>
            <person name="Yokoyama R."/>
            <person name="Yoshitake Y."/>
            <person name="Yotsui I."/>
            <person name="Zachgo S."/>
            <person name="Schmutz J."/>
        </authorList>
    </citation>
    <scope>NUCLEOTIDE SEQUENCE [LARGE SCALE GENOMIC DNA]</scope>
    <source>
        <strain evidence="3">Tak-1</strain>
    </source>
</reference>
<sequence>MMRPRAARTHWAYCTLEVLEGAIMTVIKQGSGFERPPSQTRSARWVRYHRSKKTQSQSATQSACQMLCPVTAAAAARKRKSGEIADTLDFALSDKLAAEAAVAIKIASSFCLCVRVRILSDAVVVGLDGRTNDAFTMTDRDRRRGRQARPALDGVSSERQPWQGQEELRVGGPGRIKPRALGAVGVNGDEISPLWCIAARASERLATDCEA</sequence>
<dbReference type="Proteomes" id="UP000244005">
    <property type="component" value="Unassembled WGS sequence"/>
</dbReference>
<protein>
    <submittedName>
        <fullName evidence="2">Uncharacterized protein</fullName>
    </submittedName>
</protein>
<keyword evidence="3" id="KW-1185">Reference proteome</keyword>
<gene>
    <name evidence="2" type="ORF">MARPO_0199s0007</name>
</gene>
<feature type="region of interest" description="Disordered" evidence="1">
    <location>
        <begin position="141"/>
        <end position="174"/>
    </location>
</feature>
<evidence type="ECO:0000313" key="3">
    <source>
        <dbReference type="Proteomes" id="UP000244005"/>
    </source>
</evidence>
<dbReference type="EMBL" id="KZ772867">
    <property type="protein sequence ID" value="PTQ27417.1"/>
    <property type="molecule type" value="Genomic_DNA"/>
</dbReference>